<dbReference type="GO" id="GO:0016787">
    <property type="term" value="F:hydrolase activity"/>
    <property type="evidence" value="ECO:0007669"/>
    <property type="project" value="UniProtKB-KW"/>
</dbReference>
<protein>
    <submittedName>
        <fullName evidence="2">Alpha/beta hydrolase</fullName>
    </submittedName>
</protein>
<keyword evidence="3" id="KW-1185">Reference proteome</keyword>
<dbReference type="Gene3D" id="3.40.50.1820">
    <property type="entry name" value="alpha/beta hydrolase"/>
    <property type="match status" value="1"/>
</dbReference>
<reference evidence="2 3" key="1">
    <citation type="submission" date="2022-05" db="EMBL/GenBank/DDBJ databases">
        <authorList>
            <person name="Park J.-S."/>
        </authorList>
    </citation>
    <scope>NUCLEOTIDE SEQUENCE [LARGE SCALE GENOMIC DNA]</scope>
    <source>
        <strain evidence="2 3">2012CJ34-2</strain>
    </source>
</reference>
<keyword evidence="2" id="KW-0378">Hydrolase</keyword>
<dbReference type="InterPro" id="IPR050266">
    <property type="entry name" value="AB_hydrolase_sf"/>
</dbReference>
<accession>A0ABT0PL62</accession>
<dbReference type="InterPro" id="IPR000073">
    <property type="entry name" value="AB_hydrolase_1"/>
</dbReference>
<feature type="domain" description="AB hydrolase-1" evidence="1">
    <location>
        <begin position="25"/>
        <end position="253"/>
    </location>
</feature>
<evidence type="ECO:0000259" key="1">
    <source>
        <dbReference type="Pfam" id="PF12697"/>
    </source>
</evidence>
<evidence type="ECO:0000313" key="2">
    <source>
        <dbReference type="EMBL" id="MCL6272117.1"/>
    </source>
</evidence>
<dbReference type="EMBL" id="JAMFLX010000046">
    <property type="protein sequence ID" value="MCL6272117.1"/>
    <property type="molecule type" value="Genomic_DNA"/>
</dbReference>
<sequence>MPISWVNGLPLFYRVVGKPGNSTPILLVHGLASSQRDWLLQLPSLCQDRQVILVDLRGHGKTGHNSQFSVPAMAEDLHTLMNELNIPYFDLMGISMGGMIAMAMASSYSGSVRRLILVNTAPSLGSLSPFMKCLLPLRRVIAHMPMTLTARLMLWQLLPGETKASLRKHAYRFWSRNKPEVIARLIHCLVNTNLWPRLKDIRAKTLVIRGEHDFFSPSAASRICRRIPDAALVTIRNSGHATVIDQPAAFNDAMMDFLQTS</sequence>
<dbReference type="Proteomes" id="UP001203338">
    <property type="component" value="Unassembled WGS sequence"/>
</dbReference>
<dbReference type="PRINTS" id="PR00111">
    <property type="entry name" value="ABHYDROLASE"/>
</dbReference>
<evidence type="ECO:0000313" key="3">
    <source>
        <dbReference type="Proteomes" id="UP001203338"/>
    </source>
</evidence>
<organism evidence="2 3">
    <name type="scientific">Parendozoicomonas callyspongiae</name>
    <dbReference type="NCBI Taxonomy" id="2942213"/>
    <lineage>
        <taxon>Bacteria</taxon>
        <taxon>Pseudomonadati</taxon>
        <taxon>Pseudomonadota</taxon>
        <taxon>Gammaproteobacteria</taxon>
        <taxon>Oceanospirillales</taxon>
        <taxon>Endozoicomonadaceae</taxon>
        <taxon>Parendozoicomonas</taxon>
    </lineage>
</organism>
<dbReference type="Pfam" id="PF12697">
    <property type="entry name" value="Abhydrolase_6"/>
    <property type="match status" value="1"/>
</dbReference>
<dbReference type="RefSeq" id="WP_249701801.1">
    <property type="nucleotide sequence ID" value="NZ_JAMFLX010000046.1"/>
</dbReference>
<dbReference type="InterPro" id="IPR029058">
    <property type="entry name" value="AB_hydrolase_fold"/>
</dbReference>
<comment type="caution">
    <text evidence="2">The sequence shown here is derived from an EMBL/GenBank/DDBJ whole genome shotgun (WGS) entry which is preliminary data.</text>
</comment>
<dbReference type="SUPFAM" id="SSF53474">
    <property type="entry name" value="alpha/beta-Hydrolases"/>
    <property type="match status" value="1"/>
</dbReference>
<dbReference type="PANTHER" id="PTHR43798">
    <property type="entry name" value="MONOACYLGLYCEROL LIPASE"/>
    <property type="match status" value="1"/>
</dbReference>
<dbReference type="PANTHER" id="PTHR43798:SF33">
    <property type="entry name" value="HYDROLASE, PUTATIVE (AFU_ORTHOLOGUE AFUA_2G14860)-RELATED"/>
    <property type="match status" value="1"/>
</dbReference>
<name>A0ABT0PL62_9GAMM</name>
<proteinExistence type="predicted"/>
<gene>
    <name evidence="2" type="ORF">M3P05_19530</name>
</gene>